<accession>A0A498IMS2</accession>
<feature type="region of interest" description="Disordered" evidence="1">
    <location>
        <begin position="59"/>
        <end position="81"/>
    </location>
</feature>
<protein>
    <recommendedName>
        <fullName evidence="4">RRM domain-containing protein</fullName>
    </recommendedName>
</protein>
<proteinExistence type="predicted"/>
<dbReference type="InterPro" id="IPR035979">
    <property type="entry name" value="RBD_domain_sf"/>
</dbReference>
<dbReference type="GO" id="GO:0003676">
    <property type="term" value="F:nucleic acid binding"/>
    <property type="evidence" value="ECO:0007669"/>
    <property type="project" value="InterPro"/>
</dbReference>
<evidence type="ECO:0000256" key="1">
    <source>
        <dbReference type="SAM" id="MobiDB-lite"/>
    </source>
</evidence>
<evidence type="ECO:0000313" key="3">
    <source>
        <dbReference type="Proteomes" id="UP000290289"/>
    </source>
</evidence>
<evidence type="ECO:0008006" key="4">
    <source>
        <dbReference type="Google" id="ProtNLM"/>
    </source>
</evidence>
<evidence type="ECO:0000313" key="2">
    <source>
        <dbReference type="EMBL" id="RXH84459.1"/>
    </source>
</evidence>
<dbReference type="SUPFAM" id="SSF54928">
    <property type="entry name" value="RNA-binding domain, RBD"/>
    <property type="match status" value="1"/>
</dbReference>
<name>A0A498IMS2_MALDO</name>
<dbReference type="AlphaFoldDB" id="A0A498IMS2"/>
<organism evidence="2 3">
    <name type="scientific">Malus domestica</name>
    <name type="common">Apple</name>
    <name type="synonym">Pyrus malus</name>
    <dbReference type="NCBI Taxonomy" id="3750"/>
    <lineage>
        <taxon>Eukaryota</taxon>
        <taxon>Viridiplantae</taxon>
        <taxon>Streptophyta</taxon>
        <taxon>Embryophyta</taxon>
        <taxon>Tracheophyta</taxon>
        <taxon>Spermatophyta</taxon>
        <taxon>Magnoliopsida</taxon>
        <taxon>eudicotyledons</taxon>
        <taxon>Gunneridae</taxon>
        <taxon>Pentapetalae</taxon>
        <taxon>rosids</taxon>
        <taxon>fabids</taxon>
        <taxon>Rosales</taxon>
        <taxon>Rosaceae</taxon>
        <taxon>Amygdaloideae</taxon>
        <taxon>Maleae</taxon>
        <taxon>Malus</taxon>
    </lineage>
</organism>
<comment type="caution">
    <text evidence="2">The sequence shown here is derived from an EMBL/GenBank/DDBJ whole genome shotgun (WGS) entry which is preliminary data.</text>
</comment>
<dbReference type="Proteomes" id="UP000290289">
    <property type="component" value="Chromosome 11"/>
</dbReference>
<reference evidence="2 3" key="1">
    <citation type="submission" date="2018-10" db="EMBL/GenBank/DDBJ databases">
        <title>A high-quality apple genome assembly.</title>
        <authorList>
            <person name="Hu J."/>
        </authorList>
    </citation>
    <scope>NUCLEOTIDE SEQUENCE [LARGE SCALE GENOMIC DNA]</scope>
    <source>
        <strain evidence="3">cv. HFTH1</strain>
        <tissue evidence="2">Young leaf</tissue>
    </source>
</reference>
<dbReference type="EMBL" id="RDQH01000337">
    <property type="protein sequence ID" value="RXH84459.1"/>
    <property type="molecule type" value="Genomic_DNA"/>
</dbReference>
<gene>
    <name evidence="2" type="ORF">DVH24_027358</name>
</gene>
<keyword evidence="3" id="KW-1185">Reference proteome</keyword>
<sequence>MLRLKPNRIGTFTTTGEELFVSFAAKLLRCHATIDFSINPLSARNRALSCITTFPRSFHSSTSEDDTFSELGSPMPKAPTHARKLKLMTEKPEPYLKTNRTKRPSRMPSESRIRLKDNSSRLGSDWEVVVRSFGRSIDPPEEEEEVTIRITNINSETTDSAVHSMCTSCGSLEGLVRTKEDAVDALFSVKDKAGIKSIIKKLNETMVNGHKWSADLHGRDSSAEVRSKQSNANYDLRLEISRQLADVRREVTRKTVCIQDLECLHNSLLHLEGEAHPHTTHTR</sequence>